<name>A0AAX1EJG5_9GAMM</name>
<dbReference type="PANTHER" id="PTHR45708:SF49">
    <property type="entry name" value="ENDOCHITINASE"/>
    <property type="match status" value="1"/>
</dbReference>
<evidence type="ECO:0000313" key="7">
    <source>
        <dbReference type="Proteomes" id="UP000295517"/>
    </source>
</evidence>
<dbReference type="SMART" id="SM00636">
    <property type="entry name" value="Glyco_18"/>
    <property type="match status" value="1"/>
</dbReference>
<dbReference type="InterPro" id="IPR050542">
    <property type="entry name" value="Glycosyl_Hydrlase18_Chitinase"/>
</dbReference>
<evidence type="ECO:0000256" key="2">
    <source>
        <dbReference type="ARBA" id="ARBA00022801"/>
    </source>
</evidence>
<proteinExistence type="predicted"/>
<keyword evidence="2 4" id="KW-0378">Hydrolase</keyword>
<evidence type="ECO:0000256" key="3">
    <source>
        <dbReference type="ARBA" id="ARBA00023295"/>
    </source>
</evidence>
<dbReference type="GO" id="GO:0008061">
    <property type="term" value="F:chitin binding"/>
    <property type="evidence" value="ECO:0007669"/>
    <property type="project" value="InterPro"/>
</dbReference>
<protein>
    <recommendedName>
        <fullName evidence="1">chitinase</fullName>
        <ecNumber evidence="1">3.2.1.14</ecNumber>
    </recommendedName>
</protein>
<dbReference type="AlphaFoldDB" id="A0AAX1EJG5"/>
<evidence type="ECO:0000256" key="1">
    <source>
        <dbReference type="ARBA" id="ARBA00012729"/>
    </source>
</evidence>
<dbReference type="GO" id="GO:0008843">
    <property type="term" value="F:endochitinase activity"/>
    <property type="evidence" value="ECO:0007669"/>
    <property type="project" value="UniProtKB-EC"/>
</dbReference>
<dbReference type="InterPro" id="IPR017853">
    <property type="entry name" value="GH"/>
</dbReference>
<evidence type="ECO:0000259" key="5">
    <source>
        <dbReference type="PROSITE" id="PS51910"/>
    </source>
</evidence>
<dbReference type="Pfam" id="PF00704">
    <property type="entry name" value="Glyco_hydro_18"/>
    <property type="match status" value="1"/>
</dbReference>
<sequence length="775" mass="83322">MPAIILLIIVGGTCSAQNHSVSPTHIQPTSCIQASFTSSGTPHWQSIFLKLTNNCTKPADFQNATIKFDSTSPLNTNFWGDFSPLSYPDNELLITSQVKPNGNYEATLSLHFPNYPGANSILPVGSSFLIKYGATKDNHIEGTTNVFLNAPISTGNIVLQNISEKPSNVSQGYALVHLLFNNQVINDVQVPWNGSKTVFGLTPGNYQVSVETVFDNSGNRFEGKADPSSVEVMENQTSNTTISYQAKQELGKIRIRLQSLPAELSGYSLSPSVLVTQEQTGNAQSYSLAWDNELLIDQLMEGRDYHFSTPVIKYNGYNCNPGFSPSSLTANATNVPVTDLTYQCIQVNNSLITLNVSGAPSELASLTIQFTPNDGSQPVTQTIALSNGSGSSTILLTEGVIYTLSAELIQGYTLQFSPQPLTAADNGVEIITFTPITSTDRRIIGYIPGWKTPPAAQSLADAGYTHAMIAFGVFSTSVPGEIVPAFHTITKEYVQSLHDAGIKVILSLGGALTSIPNTSVDFHQVLSTASSETAFKQTFMNSLNGLISEYQFDGFDIDIEHGLNGGGTFSQPQGDVAVLASIINTMHSQNQSLLITLTPQVANIAATSGFDGTWGNYAALTMQVHDSIEWVGIQLYNTGCAFGIDLICYGPTPTTTPDFTVAMATDLLENWPSMVNGRNTGFQPYISYLNPGQVVIGYPSPNASGQSDGSPVTPTSTIKKALQCLSSHVNCDTYIPPRAYGNIGGVFNWEVTYDQQNNFNFAKDLKACVTKGNCN</sequence>
<dbReference type="Proteomes" id="UP000295517">
    <property type="component" value="Chromosome"/>
</dbReference>
<dbReference type="GO" id="GO:0005975">
    <property type="term" value="P:carbohydrate metabolic process"/>
    <property type="evidence" value="ECO:0007669"/>
    <property type="project" value="InterPro"/>
</dbReference>
<dbReference type="InterPro" id="IPR011583">
    <property type="entry name" value="Chitinase_II/V-like_cat"/>
</dbReference>
<evidence type="ECO:0000313" key="6">
    <source>
        <dbReference type="EMBL" id="QBR85301.1"/>
    </source>
</evidence>
<feature type="domain" description="GH18" evidence="5">
    <location>
        <begin position="441"/>
        <end position="775"/>
    </location>
</feature>
<gene>
    <name evidence="6" type="ORF">E3983_03750</name>
</gene>
<dbReference type="EMBL" id="CP038254">
    <property type="protein sequence ID" value="QBR85301.1"/>
    <property type="molecule type" value="Genomic_DNA"/>
</dbReference>
<accession>A0AAX1EJG5</accession>
<organism evidence="6 7">
    <name type="scientific">Legionella israelensis</name>
    <dbReference type="NCBI Taxonomy" id="454"/>
    <lineage>
        <taxon>Bacteria</taxon>
        <taxon>Pseudomonadati</taxon>
        <taxon>Pseudomonadota</taxon>
        <taxon>Gammaproteobacteria</taxon>
        <taxon>Legionellales</taxon>
        <taxon>Legionellaceae</taxon>
        <taxon>Legionella</taxon>
    </lineage>
</organism>
<dbReference type="PROSITE" id="PS51910">
    <property type="entry name" value="GH18_2"/>
    <property type="match status" value="1"/>
</dbReference>
<dbReference type="EC" id="3.2.1.14" evidence="1"/>
<dbReference type="PANTHER" id="PTHR45708">
    <property type="entry name" value="ENDOCHITINASE"/>
    <property type="match status" value="1"/>
</dbReference>
<keyword evidence="3 4" id="KW-0326">Glycosidase</keyword>
<dbReference type="SUPFAM" id="SSF51445">
    <property type="entry name" value="(Trans)glycosidases"/>
    <property type="match status" value="1"/>
</dbReference>
<dbReference type="Gene3D" id="3.20.20.80">
    <property type="entry name" value="Glycosidases"/>
    <property type="match status" value="1"/>
</dbReference>
<evidence type="ECO:0000256" key="4">
    <source>
        <dbReference type="RuleBase" id="RU000489"/>
    </source>
</evidence>
<dbReference type="PROSITE" id="PS01095">
    <property type="entry name" value="GH18_1"/>
    <property type="match status" value="1"/>
</dbReference>
<reference evidence="6 7" key="1">
    <citation type="submission" date="2019-03" db="EMBL/GenBank/DDBJ databases">
        <title>Diverse conjugative elements silence natural transformation in Legionella species.</title>
        <authorList>
            <person name="Durieux I."/>
            <person name="Ginevra C."/>
            <person name="Attaiech L."/>
            <person name="Picq K."/>
            <person name="Juan P.A."/>
            <person name="Jarraud S."/>
            <person name="Charpentier X."/>
        </authorList>
    </citation>
    <scope>NUCLEOTIDE SEQUENCE [LARGE SCALE GENOMIC DNA]</scope>
    <source>
        <strain evidence="6 7">HL-0427-4011</strain>
    </source>
</reference>
<dbReference type="InterPro" id="IPR001579">
    <property type="entry name" value="Glyco_hydro_18_chit_AS"/>
</dbReference>
<dbReference type="InterPro" id="IPR001223">
    <property type="entry name" value="Glyco_hydro18_cat"/>
</dbReference>